<dbReference type="KEGG" id="sfol:H3H32_17400"/>
<dbReference type="AlphaFoldDB" id="A0A7G5H5Z7"/>
<organism evidence="1 2">
    <name type="scientific">Spirosoma foliorum</name>
    <dbReference type="NCBI Taxonomy" id="2710596"/>
    <lineage>
        <taxon>Bacteria</taxon>
        <taxon>Pseudomonadati</taxon>
        <taxon>Bacteroidota</taxon>
        <taxon>Cytophagia</taxon>
        <taxon>Cytophagales</taxon>
        <taxon>Cytophagaceae</taxon>
        <taxon>Spirosoma</taxon>
    </lineage>
</organism>
<gene>
    <name evidence="1" type="ORF">H3H32_17400</name>
</gene>
<accession>A0A7G5H5Z7</accession>
<reference evidence="1 2" key="1">
    <citation type="submission" date="2020-07" db="EMBL/GenBank/DDBJ databases">
        <title>Spirosoma foliorum sp. nov., isolated from the leaves on the Nejang mountain Korea, Republic of.</title>
        <authorList>
            <person name="Ho H."/>
            <person name="Lee Y.-J."/>
            <person name="Nurcahyanto D.-A."/>
            <person name="Kim S.-G."/>
        </authorList>
    </citation>
    <scope>NUCLEOTIDE SEQUENCE [LARGE SCALE GENOMIC DNA]</scope>
    <source>
        <strain evidence="1 2">PL0136</strain>
    </source>
</reference>
<evidence type="ECO:0000313" key="1">
    <source>
        <dbReference type="EMBL" id="QMW06539.1"/>
    </source>
</evidence>
<dbReference type="RefSeq" id="WP_182463936.1">
    <property type="nucleotide sequence ID" value="NZ_CP059732.1"/>
</dbReference>
<dbReference type="Proteomes" id="UP000515369">
    <property type="component" value="Chromosome"/>
</dbReference>
<dbReference type="Gene3D" id="2.180.10.10">
    <property type="entry name" value="RHS repeat-associated core"/>
    <property type="match status" value="1"/>
</dbReference>
<name>A0A7G5H5Z7_9BACT</name>
<sequence length="219" mass="25111">MYNYDDSGRLMSIIDNTVIPTVTSYAFGRTTMEYDSQGRLSQIENLIEPTNNNPVLTFYYRTTYDYDANSNIVAIKKYKVFKSDPAHPFLQEDSKLTYGSTVFPVKIDTKINDGSQFDPELDFTQEYTYSAGNVVEVKRTDRPTHYNGYNTYTTSQVLQYDDKPNPFYGLIIGSPDVSTFSKNNVIESTRLYTYDTNGLLSKIALRDGTSETTYEYESY</sequence>
<evidence type="ECO:0000313" key="2">
    <source>
        <dbReference type="Proteomes" id="UP000515369"/>
    </source>
</evidence>
<keyword evidence="2" id="KW-1185">Reference proteome</keyword>
<evidence type="ECO:0008006" key="3">
    <source>
        <dbReference type="Google" id="ProtNLM"/>
    </source>
</evidence>
<proteinExistence type="predicted"/>
<dbReference type="EMBL" id="CP059732">
    <property type="protein sequence ID" value="QMW06539.1"/>
    <property type="molecule type" value="Genomic_DNA"/>
</dbReference>
<protein>
    <recommendedName>
        <fullName evidence="3">YD repeat-containing protein</fullName>
    </recommendedName>
</protein>